<feature type="signal peptide" evidence="7">
    <location>
        <begin position="1"/>
        <end position="23"/>
    </location>
</feature>
<dbReference type="EMBL" id="AZGY01000014">
    <property type="protein sequence ID" value="KZZ92963.1"/>
    <property type="molecule type" value="Genomic_DNA"/>
</dbReference>
<feature type="chain" id="PRO_5007836046" evidence="7">
    <location>
        <begin position="24"/>
        <end position="643"/>
    </location>
</feature>
<gene>
    <name evidence="8" type="ORF">AAL_05995</name>
</gene>
<evidence type="ECO:0000313" key="9">
    <source>
        <dbReference type="Proteomes" id="UP000078544"/>
    </source>
</evidence>
<evidence type="ECO:0000256" key="2">
    <source>
        <dbReference type="ARBA" id="ARBA00022729"/>
    </source>
</evidence>
<dbReference type="Gene3D" id="3.90.210.10">
    <property type="entry name" value="Heat-Labile Enterotoxin, subunit A"/>
    <property type="match status" value="1"/>
</dbReference>
<organism evidence="8 9">
    <name type="scientific">Moelleriella libera RCEF 2490</name>
    <dbReference type="NCBI Taxonomy" id="1081109"/>
    <lineage>
        <taxon>Eukaryota</taxon>
        <taxon>Fungi</taxon>
        <taxon>Dikarya</taxon>
        <taxon>Ascomycota</taxon>
        <taxon>Pezizomycotina</taxon>
        <taxon>Sordariomycetes</taxon>
        <taxon>Hypocreomycetidae</taxon>
        <taxon>Hypocreales</taxon>
        <taxon>Clavicipitaceae</taxon>
        <taxon>Moelleriella</taxon>
    </lineage>
</organism>
<evidence type="ECO:0000256" key="6">
    <source>
        <dbReference type="SAM" id="MobiDB-lite"/>
    </source>
</evidence>
<dbReference type="AlphaFoldDB" id="A0A162IG71"/>
<evidence type="ECO:0000313" key="8">
    <source>
        <dbReference type="EMBL" id="KZZ92963.1"/>
    </source>
</evidence>
<feature type="compositionally biased region" description="Basic and acidic residues" evidence="6">
    <location>
        <begin position="589"/>
        <end position="600"/>
    </location>
</feature>
<keyword evidence="4" id="KW-1015">Disulfide bond</keyword>
<dbReference type="Pfam" id="PF01375">
    <property type="entry name" value="Enterotoxin_a"/>
    <property type="match status" value="1"/>
</dbReference>
<keyword evidence="5" id="KW-0175">Coiled coil</keyword>
<dbReference type="STRING" id="1081109.A0A162IG71"/>
<reference evidence="8 9" key="1">
    <citation type="journal article" date="2016" name="Genome Biol. Evol.">
        <title>Divergent and convergent evolution of fungal pathogenicity.</title>
        <authorList>
            <person name="Shang Y."/>
            <person name="Xiao G."/>
            <person name="Zheng P."/>
            <person name="Cen K."/>
            <person name="Zhan S."/>
            <person name="Wang C."/>
        </authorList>
    </citation>
    <scope>NUCLEOTIDE SEQUENCE [LARGE SCALE GENOMIC DNA]</scope>
    <source>
        <strain evidence="8 9">RCEF 2490</strain>
    </source>
</reference>
<feature type="region of interest" description="Disordered" evidence="6">
    <location>
        <begin position="31"/>
        <end position="61"/>
    </location>
</feature>
<feature type="compositionally biased region" description="Polar residues" evidence="6">
    <location>
        <begin position="48"/>
        <end position="61"/>
    </location>
</feature>
<feature type="compositionally biased region" description="Basic and acidic residues" evidence="6">
    <location>
        <begin position="561"/>
        <end position="581"/>
    </location>
</feature>
<sequence length="643" mass="70963">MRASWQPIFVWAALLLLPQITQSLPGNPESLPIVQFSPEDVKQPPPQSNDVPSNSPESSFSYEVEYSGNAEAQSSSKIAEIVWRGETFRTPKEVKEAGGIYARGIERLLKGEKLEVWEIEKGSGLYTHTNGKARQFTRYISTSSNPAVGMNFAIDMSDFGKSGYLYMIRADAKMIDVEASLGQHFSFGGQAEQAAVALIPLDQIEGWYDMKRFGSVNQALAKEVLDKLEKGEKIEGLFEPNPAFDPQKYESARSSGAQPQLAGFDPESAAWKEPTWKRFKRTKVADNLERFIAKKQITGAASEGAGAWEWARTPELGPAIQTPKDKILGQLNKVREASDEARKMVKQAKVLKKARVAEAEAAELEAKVALKDLVRVGKEMVEALKADESLNSADVEFEPTMESIAVARKVVAEAHMIVAAKKAEDMTKEVDKTREAKGEPELQSSIATAVEEVDKLNALVQEAKTLTEAKFADQNKVDDVVKQNVADADQSMQELLARLEVLRLGAPRESGVDALKRELKAINGEAEAYKAGVKDLETQSRQAGKTLLQAKKKMEKLAWERERQKEKTRLKEEQAKALEEKKKRKKAKEAKTREMEEVRTRAVSNAERASQQSGMPGWLKTTLLGAGATPLARPGAAPPAQAR</sequence>
<evidence type="ECO:0000256" key="7">
    <source>
        <dbReference type="SAM" id="SignalP"/>
    </source>
</evidence>
<keyword evidence="9" id="KW-1185">Reference proteome</keyword>
<keyword evidence="1" id="KW-0800">Toxin</keyword>
<proteinExistence type="predicted"/>
<dbReference type="Proteomes" id="UP000078544">
    <property type="component" value="Unassembled WGS sequence"/>
</dbReference>
<dbReference type="OrthoDB" id="4937746at2759"/>
<keyword evidence="3" id="KW-0843">Virulence</keyword>
<evidence type="ECO:0000256" key="1">
    <source>
        <dbReference type="ARBA" id="ARBA00022656"/>
    </source>
</evidence>
<protein>
    <submittedName>
        <fullName evidence="8">Heat-labile enterotoxin IIB, A chain</fullName>
    </submittedName>
</protein>
<keyword evidence="2 7" id="KW-0732">Signal</keyword>
<feature type="region of interest" description="Disordered" evidence="6">
    <location>
        <begin position="561"/>
        <end position="643"/>
    </location>
</feature>
<dbReference type="GO" id="GO:0090729">
    <property type="term" value="F:toxin activity"/>
    <property type="evidence" value="ECO:0007669"/>
    <property type="project" value="UniProtKB-KW"/>
</dbReference>
<evidence type="ECO:0000256" key="5">
    <source>
        <dbReference type="SAM" id="Coils"/>
    </source>
</evidence>
<dbReference type="SUPFAM" id="SSF56399">
    <property type="entry name" value="ADP-ribosylation"/>
    <property type="match status" value="1"/>
</dbReference>
<comment type="caution">
    <text evidence="8">The sequence shown here is derived from an EMBL/GenBank/DDBJ whole genome shotgun (WGS) entry which is preliminary data.</text>
</comment>
<feature type="compositionally biased region" description="Low complexity" evidence="6">
    <location>
        <begin position="621"/>
        <end position="643"/>
    </location>
</feature>
<evidence type="ECO:0000256" key="3">
    <source>
        <dbReference type="ARBA" id="ARBA00023026"/>
    </source>
</evidence>
<feature type="coiled-coil region" evidence="5">
    <location>
        <begin position="334"/>
        <end position="367"/>
    </location>
</feature>
<evidence type="ECO:0000256" key="4">
    <source>
        <dbReference type="ARBA" id="ARBA00023157"/>
    </source>
</evidence>
<dbReference type="InterPro" id="IPR001144">
    <property type="entry name" value="Enterotoxin_A"/>
</dbReference>
<accession>A0A162IG71</accession>
<name>A0A162IG71_9HYPO</name>